<dbReference type="InterPro" id="IPR001078">
    <property type="entry name" value="2-oxoacid_DH_actylTfrase"/>
</dbReference>
<comment type="caution">
    <text evidence="5">The sequence shown here is derived from an EMBL/GenBank/DDBJ whole genome shotgun (WGS) entry which is preliminary data.</text>
</comment>
<evidence type="ECO:0000313" key="6">
    <source>
        <dbReference type="Proteomes" id="UP000070427"/>
    </source>
</evidence>
<reference evidence="5 6" key="1">
    <citation type="submission" date="2015-12" db="EMBL/GenBank/DDBJ databases">
        <title>Draft genome sequnece of Fervidicola ferrireducens strain Y170.</title>
        <authorList>
            <person name="Patel B.K."/>
        </authorList>
    </citation>
    <scope>NUCLEOTIDE SEQUENCE [LARGE SCALE GENOMIC DNA]</scope>
    <source>
        <strain evidence="5 6">Y170</strain>
    </source>
</reference>
<keyword evidence="5" id="KW-0670">Pyruvate</keyword>
<dbReference type="EC" id="2.3.1.12" evidence="5"/>
<feature type="domain" description="2-oxoacid dehydrogenase acyltransferase catalytic" evidence="4">
    <location>
        <begin position="1"/>
        <end position="76"/>
    </location>
</feature>
<dbReference type="Gene3D" id="3.30.559.10">
    <property type="entry name" value="Chloramphenicol acetyltransferase-like domain"/>
    <property type="match status" value="1"/>
</dbReference>
<dbReference type="Proteomes" id="UP000070427">
    <property type="component" value="Unassembled WGS sequence"/>
</dbReference>
<dbReference type="Pfam" id="PF00198">
    <property type="entry name" value="2-oxoacid_dh"/>
    <property type="match status" value="1"/>
</dbReference>
<dbReference type="EMBL" id="LOED01000066">
    <property type="protein sequence ID" value="KXG73932.1"/>
    <property type="molecule type" value="Genomic_DNA"/>
</dbReference>
<dbReference type="AlphaFoldDB" id="A0A140L057"/>
<evidence type="ECO:0000256" key="1">
    <source>
        <dbReference type="ARBA" id="ARBA00001938"/>
    </source>
</evidence>
<keyword evidence="2 5" id="KW-0808">Transferase</keyword>
<dbReference type="SUPFAM" id="SSF52777">
    <property type="entry name" value="CoA-dependent acyltransferases"/>
    <property type="match status" value="1"/>
</dbReference>
<dbReference type="InterPro" id="IPR050743">
    <property type="entry name" value="2-oxoacid_DH_E2_comp"/>
</dbReference>
<keyword evidence="6" id="KW-1185">Reference proteome</keyword>
<dbReference type="InParanoid" id="A0A140L057"/>
<dbReference type="GO" id="GO:0004742">
    <property type="term" value="F:dihydrolipoyllysine-residue acetyltransferase activity"/>
    <property type="evidence" value="ECO:0007669"/>
    <property type="project" value="UniProtKB-EC"/>
</dbReference>
<dbReference type="PANTHER" id="PTHR43178">
    <property type="entry name" value="DIHYDROLIPOAMIDE ACETYLTRANSFERASE COMPONENT OF PYRUVATE DEHYDROGENASE COMPLEX"/>
    <property type="match status" value="1"/>
</dbReference>
<dbReference type="GO" id="GO:0005737">
    <property type="term" value="C:cytoplasm"/>
    <property type="evidence" value="ECO:0007669"/>
    <property type="project" value="TreeGrafter"/>
</dbReference>
<protein>
    <submittedName>
        <fullName evidence="5">Dihydrolipoyllysine-residue acetyltransferase component of pyruvate dehydrogenase complex</fullName>
        <ecNumber evidence="5">2.3.1.12</ecNumber>
    </submittedName>
</protein>
<evidence type="ECO:0000313" key="5">
    <source>
        <dbReference type="EMBL" id="KXG73932.1"/>
    </source>
</evidence>
<name>A0A140L057_9FIRM</name>
<dbReference type="InterPro" id="IPR023213">
    <property type="entry name" value="CAT-like_dom_sf"/>
</dbReference>
<dbReference type="GO" id="GO:0031405">
    <property type="term" value="F:lipoic acid binding"/>
    <property type="evidence" value="ECO:0007669"/>
    <property type="project" value="TreeGrafter"/>
</dbReference>
<dbReference type="STRING" id="520764.AN618_24410"/>
<gene>
    <name evidence="5" type="primary">pdhC_2</name>
    <name evidence="5" type="ORF">AN618_24410</name>
</gene>
<organism evidence="5 6">
    <name type="scientific">Fervidicola ferrireducens</name>
    <dbReference type="NCBI Taxonomy" id="520764"/>
    <lineage>
        <taxon>Bacteria</taxon>
        <taxon>Bacillati</taxon>
        <taxon>Bacillota</taxon>
        <taxon>Clostridia</taxon>
        <taxon>Thermosediminibacterales</taxon>
        <taxon>Thermosediminibacteraceae</taxon>
        <taxon>Fervidicola</taxon>
    </lineage>
</organism>
<evidence type="ECO:0000259" key="4">
    <source>
        <dbReference type="Pfam" id="PF00198"/>
    </source>
</evidence>
<dbReference type="PATRIC" id="fig|520764.3.peg.2639"/>
<accession>A0A140L057</accession>
<dbReference type="PANTHER" id="PTHR43178:SF5">
    <property type="entry name" value="LIPOAMIDE ACYLTRANSFERASE COMPONENT OF BRANCHED-CHAIN ALPHA-KETO ACID DEHYDROGENASE COMPLEX, MITOCHONDRIAL"/>
    <property type="match status" value="1"/>
</dbReference>
<comment type="cofactor">
    <cofactor evidence="1">
        <name>(R)-lipoate</name>
        <dbReference type="ChEBI" id="CHEBI:83088"/>
    </cofactor>
</comment>
<evidence type="ECO:0000256" key="2">
    <source>
        <dbReference type="ARBA" id="ARBA00022679"/>
    </source>
</evidence>
<keyword evidence="3 5" id="KW-0012">Acyltransferase</keyword>
<evidence type="ECO:0000256" key="3">
    <source>
        <dbReference type="ARBA" id="ARBA00023315"/>
    </source>
</evidence>
<sequence length="77" mass="8700">MYDIEEFSAIINAPESAILAVGKIMKKPVVTENDEIAVRPMMKMTLSCDHRVIDGALGARFLRRIKQLLEDPIEMLI</sequence>
<proteinExistence type="predicted"/>